<evidence type="ECO:0000256" key="1">
    <source>
        <dbReference type="SAM" id="MobiDB-lite"/>
    </source>
</evidence>
<evidence type="ECO:0000256" key="2">
    <source>
        <dbReference type="SAM" id="Phobius"/>
    </source>
</evidence>
<keyword evidence="2" id="KW-0812">Transmembrane</keyword>
<evidence type="ECO:0000313" key="4">
    <source>
        <dbReference type="Proteomes" id="UP001461498"/>
    </source>
</evidence>
<gene>
    <name evidence="3" type="ORF">O3M35_012248</name>
</gene>
<dbReference type="Proteomes" id="UP001461498">
    <property type="component" value="Unassembled WGS sequence"/>
</dbReference>
<keyword evidence="2" id="KW-1133">Transmembrane helix</keyword>
<dbReference type="AlphaFoldDB" id="A0AAW1CSV6"/>
<proteinExistence type="predicted"/>
<name>A0AAW1CSV6_9HEMI</name>
<protein>
    <submittedName>
        <fullName evidence="3">Uncharacterized protein</fullName>
    </submittedName>
</protein>
<keyword evidence="4" id="KW-1185">Reference proteome</keyword>
<feature type="compositionally biased region" description="Low complexity" evidence="1">
    <location>
        <begin position="50"/>
        <end position="60"/>
    </location>
</feature>
<accession>A0AAW1CSV6</accession>
<keyword evidence="2" id="KW-0472">Membrane</keyword>
<comment type="caution">
    <text evidence="3">The sequence shown here is derived from an EMBL/GenBank/DDBJ whole genome shotgun (WGS) entry which is preliminary data.</text>
</comment>
<feature type="transmembrane region" description="Helical" evidence="2">
    <location>
        <begin position="346"/>
        <end position="366"/>
    </location>
</feature>
<sequence>MNTESSSIIISPVDYPNTKYYLLPNFVSTDKIKSGSIVLNLNTKESLSFNNTNNNNTENSNNEDRNSEEKFKLIKEPRLTNINNKTKLDKVESILNSLKNDPVNSELKISYFYISCKSIPNKLLNSLNCRNTDWITLLNLLPKFTQINRNFIFNLPECLINVLYWLLNGFKKPKIYLTNAKCIQNNIKFENVQQPFIIFKVRGNKLKNNSITGFNKRTAFGYLPVNNSDVFAMLYNWKNSGKNKCINDKFKHALELANLQPIWPQFSIGKWIKTILVIEYFMHPSITYVGDVPGTSLSLSLDLNSSDPPGYYLINNCDLARISHILIYREDNSILNSFKYILTETYHIYGSLFTCLLASFLIATILKKISWNKAV</sequence>
<feature type="region of interest" description="Disordered" evidence="1">
    <location>
        <begin position="48"/>
        <end position="68"/>
    </location>
</feature>
<reference evidence="3 4" key="1">
    <citation type="submission" date="2022-12" db="EMBL/GenBank/DDBJ databases">
        <title>Chromosome-level genome assembly of true bugs.</title>
        <authorList>
            <person name="Ma L."/>
            <person name="Li H."/>
        </authorList>
    </citation>
    <scope>NUCLEOTIDE SEQUENCE [LARGE SCALE GENOMIC DNA]</scope>
    <source>
        <strain evidence="3">Lab_2022b</strain>
    </source>
</reference>
<evidence type="ECO:0000313" key="3">
    <source>
        <dbReference type="EMBL" id="KAK9501541.1"/>
    </source>
</evidence>
<organism evidence="3 4">
    <name type="scientific">Rhynocoris fuscipes</name>
    <dbReference type="NCBI Taxonomy" id="488301"/>
    <lineage>
        <taxon>Eukaryota</taxon>
        <taxon>Metazoa</taxon>
        <taxon>Ecdysozoa</taxon>
        <taxon>Arthropoda</taxon>
        <taxon>Hexapoda</taxon>
        <taxon>Insecta</taxon>
        <taxon>Pterygota</taxon>
        <taxon>Neoptera</taxon>
        <taxon>Paraneoptera</taxon>
        <taxon>Hemiptera</taxon>
        <taxon>Heteroptera</taxon>
        <taxon>Panheteroptera</taxon>
        <taxon>Cimicomorpha</taxon>
        <taxon>Reduviidae</taxon>
        <taxon>Harpactorinae</taxon>
        <taxon>Harpactorini</taxon>
        <taxon>Rhynocoris</taxon>
    </lineage>
</organism>
<dbReference type="EMBL" id="JAPXFL010000009">
    <property type="protein sequence ID" value="KAK9501541.1"/>
    <property type="molecule type" value="Genomic_DNA"/>
</dbReference>